<sequence>MFARIREMFCDSTAFPHNCSGSPTVKKQTLVLVLNIFTHDWLVCAPCSKGKPCKLRMPCMMDIVLTGIKSTLLFYMLSTENQHHMPEKRLDKPYAGSVPEMDLTGGCEGSQCPLHSCYQCLNKMN</sequence>
<proteinExistence type="predicted"/>
<dbReference type="EMBL" id="JAHRIO010065827">
    <property type="protein sequence ID" value="MEQ2180093.1"/>
    <property type="molecule type" value="Genomic_DNA"/>
</dbReference>
<protein>
    <submittedName>
        <fullName evidence="1">Uncharacterized protein</fullName>
    </submittedName>
</protein>
<dbReference type="Proteomes" id="UP001476798">
    <property type="component" value="Unassembled WGS sequence"/>
</dbReference>
<accession>A0ABV0P9F0</accession>
<evidence type="ECO:0000313" key="2">
    <source>
        <dbReference type="Proteomes" id="UP001476798"/>
    </source>
</evidence>
<name>A0ABV0P9F0_9TELE</name>
<evidence type="ECO:0000313" key="1">
    <source>
        <dbReference type="EMBL" id="MEQ2180093.1"/>
    </source>
</evidence>
<keyword evidence="2" id="KW-1185">Reference proteome</keyword>
<organism evidence="1 2">
    <name type="scientific">Goodea atripinnis</name>
    <dbReference type="NCBI Taxonomy" id="208336"/>
    <lineage>
        <taxon>Eukaryota</taxon>
        <taxon>Metazoa</taxon>
        <taxon>Chordata</taxon>
        <taxon>Craniata</taxon>
        <taxon>Vertebrata</taxon>
        <taxon>Euteleostomi</taxon>
        <taxon>Actinopterygii</taxon>
        <taxon>Neopterygii</taxon>
        <taxon>Teleostei</taxon>
        <taxon>Neoteleostei</taxon>
        <taxon>Acanthomorphata</taxon>
        <taxon>Ovalentaria</taxon>
        <taxon>Atherinomorphae</taxon>
        <taxon>Cyprinodontiformes</taxon>
        <taxon>Goodeidae</taxon>
        <taxon>Goodea</taxon>
    </lineage>
</organism>
<gene>
    <name evidence="1" type="ORF">GOODEAATRI_032196</name>
</gene>
<reference evidence="1 2" key="1">
    <citation type="submission" date="2021-06" db="EMBL/GenBank/DDBJ databases">
        <authorList>
            <person name="Palmer J.M."/>
        </authorList>
    </citation>
    <scope>NUCLEOTIDE SEQUENCE [LARGE SCALE GENOMIC DNA]</scope>
    <source>
        <strain evidence="1 2">GA_2019</strain>
        <tissue evidence="1">Muscle</tissue>
    </source>
</reference>
<comment type="caution">
    <text evidence="1">The sequence shown here is derived from an EMBL/GenBank/DDBJ whole genome shotgun (WGS) entry which is preliminary data.</text>
</comment>